<protein>
    <submittedName>
        <fullName evidence="1">ADP-ribosylglycohydrolase family protein</fullName>
    </submittedName>
</protein>
<dbReference type="InterPro" id="IPR036705">
    <property type="entry name" value="Ribosyl_crysJ1_sf"/>
</dbReference>
<evidence type="ECO:0000313" key="1">
    <source>
        <dbReference type="EMBL" id="QGQ94133.1"/>
    </source>
</evidence>
<dbReference type="GO" id="GO:0016787">
    <property type="term" value="F:hydrolase activity"/>
    <property type="evidence" value="ECO:0007669"/>
    <property type="project" value="UniProtKB-KW"/>
</dbReference>
<dbReference type="KEGG" id="ppsc:EHS13_04030"/>
<dbReference type="Pfam" id="PF03747">
    <property type="entry name" value="ADP_ribosyl_GH"/>
    <property type="match status" value="1"/>
</dbReference>
<proteinExistence type="predicted"/>
<dbReference type="Gene3D" id="1.10.4080.10">
    <property type="entry name" value="ADP-ribosylation/Crystallin J1"/>
    <property type="match status" value="1"/>
</dbReference>
<accession>A0A6B8RF39</accession>
<evidence type="ECO:0000313" key="2">
    <source>
        <dbReference type="Proteomes" id="UP000426246"/>
    </source>
</evidence>
<dbReference type="Proteomes" id="UP000426246">
    <property type="component" value="Chromosome"/>
</dbReference>
<dbReference type="RefSeq" id="WP_155699132.1">
    <property type="nucleotide sequence ID" value="NZ_CP034235.1"/>
</dbReference>
<dbReference type="EMBL" id="CP034235">
    <property type="protein sequence ID" value="QGQ94133.1"/>
    <property type="molecule type" value="Genomic_DNA"/>
</dbReference>
<organism evidence="1 2">
    <name type="scientific">Paenibacillus psychroresistens</name>
    <dbReference type="NCBI Taxonomy" id="1778678"/>
    <lineage>
        <taxon>Bacteria</taxon>
        <taxon>Bacillati</taxon>
        <taxon>Bacillota</taxon>
        <taxon>Bacilli</taxon>
        <taxon>Bacillales</taxon>
        <taxon>Paenibacillaceae</taxon>
        <taxon>Paenibacillus</taxon>
    </lineage>
</organism>
<sequence length="637" mass="72555">MKKQISYELYLDKVYGAWLGKSIAGTIGAPYEGRKELFDYDYDPKAIAEMLPNDDLDLQVIWLHVLETKGIYFTSNDLADAFYHLYPYSPGEYAYFKKNYERGLNPPLSGSFNNRYYINGMGCPIRSEIWGCISPGNPQLAAEYAAKDGVLDHAGDSVYAEQYLAALEAMAFFEDDLDKLMLDALVYLPEGTKIRRLADDTMKWSKTTPDWRKVREMIIRDYGHPDCTNLYQNIGFTFLSLIYGEKEFLKTSMLALNCGFDTDCSCATAGAILGIIYGATDLIERYNFYDTSYKLDALLTRKSNKLFDLAEDTCRAGVTAARRVNTDIEITGVPDSLGEVPSVEPTPRLNILIDYLGIPVIGLNETKTLSIQLTNETNGDIFEKVHVLLPEGWTTDWQEESIFLRKYESISKNISISIPTDLSILSEKNTITVECGCYQEKFGLNGAQIWRVFGPYWDNYLELPPTELGEWYYPHIKAETEDLTTDLVRQFHLNTKADLNKAYLQEPEFTEDALHNVVNISEDLFSVSDMIGFQGPCVVYAERLIYSKEDQEVSLIIGHSDAYKLWLNGELLSEADQVDWWTAENRHLTHLQLKKGQNRLLLKCHRHGKDAQYSLIFTQLGKSFPKHITDLGSYSQF</sequence>
<dbReference type="InterPro" id="IPR005502">
    <property type="entry name" value="Ribosyl_crysJ1"/>
</dbReference>
<dbReference type="AlphaFoldDB" id="A0A6B8RF39"/>
<keyword evidence="2" id="KW-1185">Reference proteome</keyword>
<gene>
    <name evidence="1" type="ORF">EHS13_04030</name>
</gene>
<name>A0A6B8RF39_9BACL</name>
<keyword evidence="1" id="KW-0378">Hydrolase</keyword>
<dbReference type="OrthoDB" id="9761704at2"/>
<dbReference type="SUPFAM" id="SSF101478">
    <property type="entry name" value="ADP-ribosylglycohydrolase"/>
    <property type="match status" value="1"/>
</dbReference>
<reference evidence="2" key="1">
    <citation type="submission" date="2018-11" db="EMBL/GenBank/DDBJ databases">
        <title>Complete genome sequence of Paenibacillus sp. ML311-T8.</title>
        <authorList>
            <person name="Nam Y.-D."/>
            <person name="Kang J."/>
            <person name="Chung W.-H."/>
            <person name="Park Y.S."/>
        </authorList>
    </citation>
    <scope>NUCLEOTIDE SEQUENCE [LARGE SCALE GENOMIC DNA]</scope>
    <source>
        <strain evidence="2">ML311-T8</strain>
    </source>
</reference>